<sequence length="209" mass="22996">MYCLVLNKEPPKARSGQGGFKLWAGPLPRRSAKCNVTSEIRAASTIRAVHNNGNFQSPRVKWLVFVAQSFDPWNPQNLKYAGREKHADVKKCVISLLASRVTTPDHQIIKSIKSSNPQATRSVTSQLPFNTTSLYSSRDSIRGNSTSSVLEPPPNINATHASNHVLRVATFSQSPPLGATKHPPPARPLRRGGRKQGWALHAPAQFQSY</sequence>
<dbReference type="KEGG" id="mbe:MBM_01966"/>
<protein>
    <submittedName>
        <fullName evidence="2">Uncharacterized protein</fullName>
    </submittedName>
</protein>
<feature type="region of interest" description="Disordered" evidence="1">
    <location>
        <begin position="134"/>
        <end position="158"/>
    </location>
</feature>
<proteinExistence type="predicted"/>
<dbReference type="EMBL" id="JH921430">
    <property type="protein sequence ID" value="EKD20014.1"/>
    <property type="molecule type" value="Genomic_DNA"/>
</dbReference>
<organism evidence="2 3">
    <name type="scientific">Marssonina brunnea f. sp. multigermtubi (strain MB_m1)</name>
    <name type="common">Marssonina leaf spot fungus</name>
    <dbReference type="NCBI Taxonomy" id="1072389"/>
    <lineage>
        <taxon>Eukaryota</taxon>
        <taxon>Fungi</taxon>
        <taxon>Dikarya</taxon>
        <taxon>Ascomycota</taxon>
        <taxon>Pezizomycotina</taxon>
        <taxon>Leotiomycetes</taxon>
        <taxon>Helotiales</taxon>
        <taxon>Drepanopezizaceae</taxon>
        <taxon>Drepanopeziza</taxon>
    </lineage>
</organism>
<dbReference type="AlphaFoldDB" id="K1Y4A1"/>
<dbReference type="InParanoid" id="K1Y4A1"/>
<name>K1Y4A1_MARBU</name>
<feature type="compositionally biased region" description="Polar residues" evidence="1">
    <location>
        <begin position="134"/>
        <end position="149"/>
    </location>
</feature>
<evidence type="ECO:0000313" key="3">
    <source>
        <dbReference type="Proteomes" id="UP000006753"/>
    </source>
</evidence>
<reference evidence="2 3" key="1">
    <citation type="journal article" date="2012" name="BMC Genomics">
        <title>Sequencing the genome of Marssonina brunnea reveals fungus-poplar co-evolution.</title>
        <authorList>
            <person name="Zhu S."/>
            <person name="Cao Y.-Z."/>
            <person name="Jiang C."/>
            <person name="Tan B.-Y."/>
            <person name="Wang Z."/>
            <person name="Feng S."/>
            <person name="Zhang L."/>
            <person name="Su X.-H."/>
            <person name="Brejova B."/>
            <person name="Vinar T."/>
            <person name="Xu M."/>
            <person name="Wang M.-X."/>
            <person name="Zhang S.-G."/>
            <person name="Huang M.-R."/>
            <person name="Wu R."/>
            <person name="Zhou Y."/>
        </authorList>
    </citation>
    <scope>NUCLEOTIDE SEQUENCE [LARGE SCALE GENOMIC DNA]</scope>
    <source>
        <strain evidence="2 3">MB_m1</strain>
    </source>
</reference>
<feature type="region of interest" description="Disordered" evidence="1">
    <location>
        <begin position="173"/>
        <end position="209"/>
    </location>
</feature>
<dbReference type="Proteomes" id="UP000006753">
    <property type="component" value="Unassembled WGS sequence"/>
</dbReference>
<accession>K1Y4A1</accession>
<keyword evidence="3" id="KW-1185">Reference proteome</keyword>
<evidence type="ECO:0000313" key="2">
    <source>
        <dbReference type="EMBL" id="EKD20014.1"/>
    </source>
</evidence>
<dbReference type="HOGENOM" id="CLU_1315635_0_0_1"/>
<gene>
    <name evidence="2" type="ORF">MBM_01966</name>
</gene>
<evidence type="ECO:0000256" key="1">
    <source>
        <dbReference type="SAM" id="MobiDB-lite"/>
    </source>
</evidence>